<reference evidence="3" key="1">
    <citation type="submission" date="2025-08" db="UniProtKB">
        <authorList>
            <consortium name="RefSeq"/>
        </authorList>
    </citation>
    <scope>IDENTIFICATION</scope>
    <source>
        <tissue evidence="3">Liver</tissue>
    </source>
</reference>
<proteinExistence type="predicted"/>
<name>A0A1U8C5D7_MESAU</name>
<evidence type="ECO:0000313" key="3">
    <source>
        <dbReference type="RefSeq" id="XP_012970799.1"/>
    </source>
</evidence>
<evidence type="ECO:0000313" key="2">
    <source>
        <dbReference type="Proteomes" id="UP000886700"/>
    </source>
</evidence>
<sequence>MPGRHGGTTGQAVKHLQSLKTAYQLLYQQFGPPHVQNSNENATPQTTLSPGSTPQATATPTCQLSRLRSRSPLPGPLPSAAVRKGREKPAKPAPPSARPRPIAAGRASVAASSPSVTSRNLATPQPSLRSRRRARSQHKMAASAAGEERASRAPSSARGEPSLEHRARRPQGSPQRPRARPSPGVEAE</sequence>
<evidence type="ECO:0000256" key="1">
    <source>
        <dbReference type="SAM" id="MobiDB-lite"/>
    </source>
</evidence>
<dbReference type="AlphaFoldDB" id="A0A1U8C5D7"/>
<gene>
    <name evidence="3" type="primary">LOC106021361</name>
</gene>
<dbReference type="KEGG" id="maua:106021361"/>
<keyword evidence="2" id="KW-1185">Reference proteome</keyword>
<accession>A0A1U8C5D7</accession>
<dbReference type="RefSeq" id="XP_012970799.1">
    <property type="nucleotide sequence ID" value="XM_013115345.1"/>
</dbReference>
<feature type="compositionally biased region" description="Low complexity" evidence="1">
    <location>
        <begin position="99"/>
        <end position="119"/>
    </location>
</feature>
<organism evidence="2 3">
    <name type="scientific">Mesocricetus auratus</name>
    <name type="common">Golden hamster</name>
    <dbReference type="NCBI Taxonomy" id="10036"/>
    <lineage>
        <taxon>Eukaryota</taxon>
        <taxon>Metazoa</taxon>
        <taxon>Chordata</taxon>
        <taxon>Craniata</taxon>
        <taxon>Vertebrata</taxon>
        <taxon>Euteleostomi</taxon>
        <taxon>Mammalia</taxon>
        <taxon>Eutheria</taxon>
        <taxon>Euarchontoglires</taxon>
        <taxon>Glires</taxon>
        <taxon>Rodentia</taxon>
        <taxon>Myomorpha</taxon>
        <taxon>Muroidea</taxon>
        <taxon>Cricetidae</taxon>
        <taxon>Cricetinae</taxon>
        <taxon>Mesocricetus</taxon>
    </lineage>
</organism>
<dbReference type="Proteomes" id="UP000886700">
    <property type="component" value="Unplaced"/>
</dbReference>
<feature type="compositionally biased region" description="Basic residues" evidence="1">
    <location>
        <begin position="129"/>
        <end position="138"/>
    </location>
</feature>
<feature type="compositionally biased region" description="Polar residues" evidence="1">
    <location>
        <begin position="35"/>
        <end position="63"/>
    </location>
</feature>
<feature type="region of interest" description="Disordered" evidence="1">
    <location>
        <begin position="30"/>
        <end position="188"/>
    </location>
</feature>
<protein>
    <submittedName>
        <fullName evidence="3">Predicted GPI-anchored protein 58</fullName>
    </submittedName>
</protein>
<dbReference type="GeneID" id="106021361"/>